<comment type="subcellular location">
    <subcellularLocation>
        <location evidence="10">Cell membrane</location>
        <topology evidence="10">Peripheral membrane protein</topology>
        <orientation evidence="10">Cytoplasmic side</orientation>
    </subcellularLocation>
    <subcellularLocation>
        <location evidence="10">Cytoplasm</location>
    </subcellularLocation>
</comment>
<keyword evidence="15" id="KW-1185">Reference proteome</keyword>
<dbReference type="InterPro" id="IPR004390">
    <property type="entry name" value="SR_rcpt_FtsY"/>
</dbReference>
<evidence type="ECO:0000256" key="10">
    <source>
        <dbReference type="HAMAP-Rule" id="MF_00920"/>
    </source>
</evidence>
<dbReference type="SUPFAM" id="SSF52540">
    <property type="entry name" value="P-loop containing nucleoside triphosphate hydrolases"/>
    <property type="match status" value="1"/>
</dbReference>
<dbReference type="EMBL" id="JACHHR010000002">
    <property type="protein sequence ID" value="MBB5211645.1"/>
    <property type="molecule type" value="Genomic_DNA"/>
</dbReference>
<dbReference type="GO" id="GO:0003924">
    <property type="term" value="F:GTPase activity"/>
    <property type="evidence" value="ECO:0007669"/>
    <property type="project" value="UniProtKB-UniRule"/>
</dbReference>
<comment type="similarity">
    <text evidence="10">Belongs to the GTP-binding SRP family. FtsY subfamily.</text>
</comment>
<dbReference type="PANTHER" id="PTHR43134:SF1">
    <property type="entry name" value="SIGNAL RECOGNITION PARTICLE RECEPTOR SUBUNIT ALPHA"/>
    <property type="match status" value="1"/>
</dbReference>
<dbReference type="SUPFAM" id="SSF47364">
    <property type="entry name" value="Domain of the SRP/SRP receptor G-proteins"/>
    <property type="match status" value="1"/>
</dbReference>
<dbReference type="GO" id="GO:0005886">
    <property type="term" value="C:plasma membrane"/>
    <property type="evidence" value="ECO:0007669"/>
    <property type="project" value="UniProtKB-SubCell"/>
</dbReference>
<keyword evidence="6 10" id="KW-0472">Membrane</keyword>
<feature type="domain" description="SRP54-type proteins GTP-binding" evidence="12">
    <location>
        <begin position="394"/>
        <end position="407"/>
    </location>
</feature>
<evidence type="ECO:0000256" key="11">
    <source>
        <dbReference type="SAM" id="MobiDB-lite"/>
    </source>
</evidence>
<dbReference type="Gene3D" id="1.20.120.140">
    <property type="entry name" value="Signal recognition particle SRP54, nucleotide-binding domain"/>
    <property type="match status" value="1"/>
</dbReference>
<accession>A0A6P1T741</accession>
<reference evidence="14 15" key="1">
    <citation type="submission" date="2020-01" db="EMBL/GenBank/DDBJ databases">
        <title>The possibility of degradation of plastic by Microbulbifer hydrolyticus IRE-31.</title>
        <authorList>
            <person name="Liu L."/>
        </authorList>
    </citation>
    <scope>NUCLEOTIDE SEQUENCE [LARGE SCALE GENOMIC DNA]</scope>
    <source>
        <strain evidence="14 15">IRE-31</strain>
    </source>
</reference>
<evidence type="ECO:0000256" key="9">
    <source>
        <dbReference type="ARBA" id="ARBA00053570"/>
    </source>
</evidence>
<dbReference type="InterPro" id="IPR003593">
    <property type="entry name" value="AAA+_ATPase"/>
</dbReference>
<feature type="binding site" evidence="10">
    <location>
        <begin position="227"/>
        <end position="234"/>
    </location>
    <ligand>
        <name>GTP</name>
        <dbReference type="ChEBI" id="CHEBI:37565"/>
    </ligand>
</feature>
<evidence type="ECO:0000259" key="12">
    <source>
        <dbReference type="PROSITE" id="PS00300"/>
    </source>
</evidence>
<keyword evidence="1 10" id="KW-1003">Cell membrane</keyword>
<dbReference type="InterPro" id="IPR036225">
    <property type="entry name" value="SRP/SRP_N"/>
</dbReference>
<keyword evidence="7 10" id="KW-0675">Receptor</keyword>
<dbReference type="OrthoDB" id="9804720at2"/>
<dbReference type="FunFam" id="1.20.120.140:FF:000002">
    <property type="entry name" value="Signal recognition particle receptor FtsY"/>
    <property type="match status" value="1"/>
</dbReference>
<dbReference type="InterPro" id="IPR042101">
    <property type="entry name" value="SRP54_N_sf"/>
</dbReference>
<feature type="compositionally biased region" description="Low complexity" evidence="11">
    <location>
        <begin position="89"/>
        <end position="106"/>
    </location>
</feature>
<dbReference type="SMART" id="SM00963">
    <property type="entry name" value="SRP54_N"/>
    <property type="match status" value="1"/>
</dbReference>
<comment type="subunit">
    <text evidence="10">Part of the signal recognition particle protein translocation system, which is composed of SRP and FtsY. SRP is a ribonucleoprotein composed of Ffh and a 4.5S RNA molecule.</text>
</comment>
<evidence type="ECO:0000313" key="13">
    <source>
        <dbReference type="EMBL" id="MBB5211645.1"/>
    </source>
</evidence>
<feature type="binding site" evidence="10">
    <location>
        <begin position="373"/>
        <end position="376"/>
    </location>
    <ligand>
        <name>GTP</name>
        <dbReference type="ChEBI" id="CHEBI:37565"/>
    </ligand>
</feature>
<dbReference type="Gene3D" id="3.40.50.300">
    <property type="entry name" value="P-loop containing nucleotide triphosphate hydrolases"/>
    <property type="match status" value="1"/>
</dbReference>
<feature type="region of interest" description="Disordered" evidence="11">
    <location>
        <begin position="1"/>
        <end position="118"/>
    </location>
</feature>
<dbReference type="InterPro" id="IPR013822">
    <property type="entry name" value="Signal_recog_particl_SRP54_hlx"/>
</dbReference>
<evidence type="ECO:0000313" key="16">
    <source>
        <dbReference type="Proteomes" id="UP000563601"/>
    </source>
</evidence>
<evidence type="ECO:0000256" key="6">
    <source>
        <dbReference type="ARBA" id="ARBA00023136"/>
    </source>
</evidence>
<feature type="compositionally biased region" description="Acidic residues" evidence="11">
    <location>
        <begin position="30"/>
        <end position="44"/>
    </location>
</feature>
<evidence type="ECO:0000256" key="3">
    <source>
        <dbReference type="ARBA" id="ARBA00022741"/>
    </source>
</evidence>
<dbReference type="HAMAP" id="MF_00920">
    <property type="entry name" value="FtsY"/>
    <property type="match status" value="1"/>
</dbReference>
<dbReference type="EC" id="3.6.5.4" evidence="10"/>
<dbReference type="Pfam" id="PF00448">
    <property type="entry name" value="SRP54"/>
    <property type="match status" value="1"/>
</dbReference>
<dbReference type="NCBIfam" id="TIGR00064">
    <property type="entry name" value="ftsY"/>
    <property type="match status" value="1"/>
</dbReference>
<evidence type="ECO:0000313" key="14">
    <source>
        <dbReference type="EMBL" id="QHQ37621.1"/>
    </source>
</evidence>
<comment type="function">
    <text evidence="9 10">Involved in targeting and insertion of nascent membrane proteins into the cytoplasmic membrane. Acts as a receptor for the complex formed by the signal recognition particle (SRP) and the ribosome-nascent chain (RNC). Interaction with SRP-RNC leads to the transfer of the RNC complex to the Sec translocase for insertion into the membrane, the hydrolysis of GTP by both Ffh and FtsY, and the dissociation of the SRP-FtsY complex into the individual components.</text>
</comment>
<keyword evidence="4 10" id="KW-0378">Hydrolase</keyword>
<proteinExistence type="inferred from homology"/>
<dbReference type="GO" id="GO:0006614">
    <property type="term" value="P:SRP-dependent cotranslational protein targeting to membrane"/>
    <property type="evidence" value="ECO:0007669"/>
    <property type="project" value="InterPro"/>
</dbReference>
<gene>
    <name evidence="10 14" type="primary">ftsY</name>
    <name evidence="14" type="ORF">GTQ55_00590</name>
    <name evidence="13" type="ORF">HNQ53_001863</name>
</gene>
<evidence type="ECO:0000256" key="4">
    <source>
        <dbReference type="ARBA" id="ARBA00022801"/>
    </source>
</evidence>
<dbReference type="PANTHER" id="PTHR43134">
    <property type="entry name" value="SIGNAL RECOGNITION PARTICLE RECEPTOR SUBUNIT ALPHA"/>
    <property type="match status" value="1"/>
</dbReference>
<dbReference type="SMART" id="SM00382">
    <property type="entry name" value="AAA"/>
    <property type="match status" value="1"/>
</dbReference>
<dbReference type="SMART" id="SM00962">
    <property type="entry name" value="SRP54"/>
    <property type="match status" value="1"/>
</dbReference>
<dbReference type="EMBL" id="CP047491">
    <property type="protein sequence ID" value="QHQ37621.1"/>
    <property type="molecule type" value="Genomic_DNA"/>
</dbReference>
<evidence type="ECO:0000313" key="15">
    <source>
        <dbReference type="Proteomes" id="UP000464675"/>
    </source>
</evidence>
<dbReference type="FunFam" id="3.40.50.300:FF:000053">
    <property type="entry name" value="Signal recognition particle receptor FtsY"/>
    <property type="match status" value="1"/>
</dbReference>
<dbReference type="Proteomes" id="UP000563601">
    <property type="component" value="Unassembled WGS sequence"/>
</dbReference>
<dbReference type="AlphaFoldDB" id="A0A6P1T741"/>
<comment type="catalytic activity">
    <reaction evidence="8 10">
        <text>GTP + H2O = GDP + phosphate + H(+)</text>
        <dbReference type="Rhea" id="RHEA:19669"/>
        <dbReference type="ChEBI" id="CHEBI:15377"/>
        <dbReference type="ChEBI" id="CHEBI:15378"/>
        <dbReference type="ChEBI" id="CHEBI:37565"/>
        <dbReference type="ChEBI" id="CHEBI:43474"/>
        <dbReference type="ChEBI" id="CHEBI:58189"/>
        <dbReference type="EC" id="3.6.5.4"/>
    </reaction>
</comment>
<feature type="binding site" evidence="10">
    <location>
        <begin position="309"/>
        <end position="313"/>
    </location>
    <ligand>
        <name>GTP</name>
        <dbReference type="ChEBI" id="CHEBI:37565"/>
    </ligand>
</feature>
<dbReference type="GO" id="GO:0005737">
    <property type="term" value="C:cytoplasm"/>
    <property type="evidence" value="ECO:0007669"/>
    <property type="project" value="UniProtKB-SubCell"/>
</dbReference>
<keyword evidence="3 10" id="KW-0547">Nucleotide-binding</keyword>
<name>A0A6P1T741_9GAMM</name>
<dbReference type="GO" id="GO:0005525">
    <property type="term" value="F:GTP binding"/>
    <property type="evidence" value="ECO:0007669"/>
    <property type="project" value="UniProtKB-UniRule"/>
</dbReference>
<evidence type="ECO:0000256" key="1">
    <source>
        <dbReference type="ARBA" id="ARBA00022475"/>
    </source>
</evidence>
<dbReference type="InterPro" id="IPR027417">
    <property type="entry name" value="P-loop_NTPase"/>
</dbReference>
<evidence type="ECO:0000256" key="2">
    <source>
        <dbReference type="ARBA" id="ARBA00022490"/>
    </source>
</evidence>
<reference evidence="13 16" key="2">
    <citation type="submission" date="2020-08" db="EMBL/GenBank/DDBJ databases">
        <title>Genomic Encyclopedia of Type Strains, Phase IV (KMG-IV): sequencing the most valuable type-strain genomes for metagenomic binning, comparative biology and taxonomic classification.</title>
        <authorList>
            <person name="Goeker M."/>
        </authorList>
    </citation>
    <scope>NUCLEOTIDE SEQUENCE [LARGE SCALE GENOMIC DNA]</scope>
    <source>
        <strain evidence="13 16">DSM 11525</strain>
    </source>
</reference>
<feature type="compositionally biased region" description="Low complexity" evidence="11">
    <location>
        <begin position="53"/>
        <end position="68"/>
    </location>
</feature>
<keyword evidence="2 10" id="KW-0963">Cytoplasm</keyword>
<dbReference type="CDD" id="cd17874">
    <property type="entry name" value="FtsY"/>
    <property type="match status" value="1"/>
</dbReference>
<sequence length="425" mass="45308">MIFDFLRKKKPEAEDSTEEHVDNPLAPESTEPDSELVQEPELEIPDNLLADSGEGAPEPTPEPAGAGEKLSVEEAPESAFDPAAELAGVAEPEAPESSPEPVSEAALQPATQDKPKKEGFFARIRRGLSRTSSQFAEGMGNLFLGAKEIDEDLMEELETQLLMADVGVDATTEIIDRLTERVSRRELSNGEALYNALQEELAGLLDKVEAPLSIDQAKKPFVILVVGVNGVGKTTTIGKMAHRYLNEGKSVMLAAGDTFRAAAVEQLQVWGQRHNVPVVAQHTGADSASVIFDAIQSAQSRGVDVVIADTAGRLHNKANLMEELSKVRRVMGKLDGSAPHEVLLVLDAGTGQNALSQAETFRDSAGVTGLVLTKLDGTAKGGVIFALAQKLGIPVRFIGVGEQAEDLQPFAAKDFVAALFNRSQG</sequence>
<dbReference type="InterPro" id="IPR000897">
    <property type="entry name" value="SRP54_GTPase_dom"/>
</dbReference>
<organism evidence="13 16">
    <name type="scientific">Microbulbifer hydrolyticus</name>
    <dbReference type="NCBI Taxonomy" id="48074"/>
    <lineage>
        <taxon>Bacteria</taxon>
        <taxon>Pseudomonadati</taxon>
        <taxon>Pseudomonadota</taxon>
        <taxon>Gammaproteobacteria</taxon>
        <taxon>Cellvibrionales</taxon>
        <taxon>Microbulbiferaceae</taxon>
        <taxon>Microbulbifer</taxon>
    </lineage>
</organism>
<dbReference type="GO" id="GO:0005047">
    <property type="term" value="F:signal recognition particle binding"/>
    <property type="evidence" value="ECO:0007669"/>
    <property type="project" value="TreeGrafter"/>
</dbReference>
<evidence type="ECO:0000256" key="5">
    <source>
        <dbReference type="ARBA" id="ARBA00023134"/>
    </source>
</evidence>
<keyword evidence="5 10" id="KW-0342">GTP-binding</keyword>
<dbReference type="PROSITE" id="PS00300">
    <property type="entry name" value="SRP54"/>
    <property type="match status" value="1"/>
</dbReference>
<evidence type="ECO:0000256" key="8">
    <source>
        <dbReference type="ARBA" id="ARBA00048027"/>
    </source>
</evidence>
<evidence type="ECO:0000256" key="7">
    <source>
        <dbReference type="ARBA" id="ARBA00023170"/>
    </source>
</evidence>
<dbReference type="Pfam" id="PF02881">
    <property type="entry name" value="SRP54_N"/>
    <property type="match status" value="1"/>
</dbReference>
<protein>
    <recommendedName>
        <fullName evidence="10">Signal recognition particle receptor FtsY</fullName>
        <shortName evidence="10">SRP receptor</shortName>
        <ecNumber evidence="10">3.6.5.4</ecNumber>
    </recommendedName>
</protein>
<dbReference type="Proteomes" id="UP000464675">
    <property type="component" value="Chromosome"/>
</dbReference>